<dbReference type="AlphaFoldDB" id="G9ZE82"/>
<gene>
    <name evidence="1" type="ORF">HMPREF9080_01065</name>
</gene>
<dbReference type="HOGENOM" id="CLU_1529899_0_0_6"/>
<evidence type="ECO:0000313" key="1">
    <source>
        <dbReference type="EMBL" id="EHM54954.1"/>
    </source>
</evidence>
<evidence type="ECO:0000313" key="2">
    <source>
        <dbReference type="Proteomes" id="UP000004750"/>
    </source>
</evidence>
<protein>
    <submittedName>
        <fullName evidence="1">Uncharacterized protein</fullName>
    </submittedName>
</protein>
<proteinExistence type="predicted"/>
<reference evidence="1 2" key="1">
    <citation type="submission" date="2011-08" db="EMBL/GenBank/DDBJ databases">
        <authorList>
            <person name="Weinstock G."/>
            <person name="Sodergren E."/>
            <person name="Clifton S."/>
            <person name="Fulton L."/>
            <person name="Fulton B."/>
            <person name="Courtney L."/>
            <person name="Fronick C."/>
            <person name="Harrison M."/>
            <person name="Strong C."/>
            <person name="Farmer C."/>
            <person name="Delahaunty K."/>
            <person name="Markovic C."/>
            <person name="Hall O."/>
            <person name="Minx P."/>
            <person name="Tomlinson C."/>
            <person name="Mitreva M."/>
            <person name="Hou S."/>
            <person name="Chen J."/>
            <person name="Wollam A."/>
            <person name="Pepin K.H."/>
            <person name="Johnson M."/>
            <person name="Bhonagiri V."/>
            <person name="Zhang X."/>
            <person name="Suruliraj S."/>
            <person name="Warren W."/>
            <person name="Chinwalla A."/>
            <person name="Mardis E.R."/>
            <person name="Wilson R.K."/>
        </authorList>
    </citation>
    <scope>NUCLEOTIDE SEQUENCE [LARGE SCALE GENOMIC DNA]</scope>
    <source>
        <strain evidence="1 2">F0432</strain>
    </source>
</reference>
<dbReference type="Proteomes" id="UP000004750">
    <property type="component" value="Unassembled WGS sequence"/>
</dbReference>
<accession>G9ZE82</accession>
<comment type="caution">
    <text evidence="1">The sequence shown here is derived from an EMBL/GenBank/DDBJ whole genome shotgun (WGS) entry which is preliminary data.</text>
</comment>
<sequence>MHEFGHVFGRDEAVRFAAFRAEEAVAFLVGDNEAGDKVHFAGDAVAALAVAHELPGAEHGFQAVLQAVAFFAVHGEGFGDLREGERFALRFQPAEDVFAAGQGGRAVFALFAGVVGVFRPPVFCVLHGVSVSVGDGVIPILEIKLGRRRGEDSMFNTARRANVARLFSGIGIRWF</sequence>
<organism evidence="1 2">
    <name type="scientific">Cardiobacterium valvarum F0432</name>
    <dbReference type="NCBI Taxonomy" id="797473"/>
    <lineage>
        <taxon>Bacteria</taxon>
        <taxon>Pseudomonadati</taxon>
        <taxon>Pseudomonadota</taxon>
        <taxon>Gammaproteobacteria</taxon>
        <taxon>Cardiobacteriales</taxon>
        <taxon>Cardiobacteriaceae</taxon>
        <taxon>Cardiobacterium</taxon>
    </lineage>
</organism>
<name>G9ZE82_9GAMM</name>
<dbReference type="EMBL" id="AGCM01000054">
    <property type="protein sequence ID" value="EHM54954.1"/>
    <property type="molecule type" value="Genomic_DNA"/>
</dbReference>